<organism evidence="1 2">
    <name type="scientific">Pseudaquabacterium rugosum</name>
    <dbReference type="NCBI Taxonomy" id="2984194"/>
    <lineage>
        <taxon>Bacteria</taxon>
        <taxon>Pseudomonadati</taxon>
        <taxon>Pseudomonadota</taxon>
        <taxon>Betaproteobacteria</taxon>
        <taxon>Burkholderiales</taxon>
        <taxon>Sphaerotilaceae</taxon>
        <taxon>Pseudaquabacterium</taxon>
    </lineage>
</organism>
<protein>
    <submittedName>
        <fullName evidence="1">DUF3226 domain-containing protein</fullName>
    </submittedName>
</protein>
<dbReference type="InterPro" id="IPR024508">
    <property type="entry name" value="DUF3226"/>
</dbReference>
<dbReference type="Pfam" id="PF11536">
    <property type="entry name" value="DUF3226"/>
    <property type="match status" value="1"/>
</dbReference>
<gene>
    <name evidence="1" type="ORF">AACH11_08780</name>
</gene>
<sequence>MAAPRTADRPLQSARVILCEGKDEHEILSLLRRQRGLGDADIELREAGGRDRLAQALDDLRYESGGSGIRHVCVVLDAEECTAADMALPDHLSGIAQAHGWTSRIHVLPDPQRAGGLETLARELAPGQDPAHTCADHWEACISPQRAPKTQAQRDKAWLQVWLAGTGVYNKARLGMALSQERVVRQQMATLLARFDAILDEALQSPA</sequence>
<evidence type="ECO:0000313" key="1">
    <source>
        <dbReference type="EMBL" id="MEK8026054.1"/>
    </source>
</evidence>
<name>A0ABU9BA88_9BURK</name>
<dbReference type="Proteomes" id="UP001368500">
    <property type="component" value="Unassembled WGS sequence"/>
</dbReference>
<proteinExistence type="predicted"/>
<dbReference type="EMBL" id="JBBUTF010000006">
    <property type="protein sequence ID" value="MEK8026054.1"/>
    <property type="molecule type" value="Genomic_DNA"/>
</dbReference>
<comment type="caution">
    <text evidence="1">The sequence shown here is derived from an EMBL/GenBank/DDBJ whole genome shotgun (WGS) entry which is preliminary data.</text>
</comment>
<reference evidence="1 2" key="1">
    <citation type="submission" date="2024-04" db="EMBL/GenBank/DDBJ databases">
        <title>Novel species of the genus Ideonella isolated from streams.</title>
        <authorList>
            <person name="Lu H."/>
        </authorList>
    </citation>
    <scope>NUCLEOTIDE SEQUENCE [LARGE SCALE GENOMIC DNA]</scope>
    <source>
        <strain evidence="1 2">BYS139W</strain>
    </source>
</reference>
<accession>A0ABU9BA88</accession>
<evidence type="ECO:0000313" key="2">
    <source>
        <dbReference type="Proteomes" id="UP001368500"/>
    </source>
</evidence>
<keyword evidence="2" id="KW-1185">Reference proteome</keyword>
<dbReference type="RefSeq" id="WP_341373832.1">
    <property type="nucleotide sequence ID" value="NZ_JBBUTF010000006.1"/>
</dbReference>